<proteinExistence type="predicted"/>
<evidence type="ECO:0000313" key="3">
    <source>
        <dbReference type="Proteomes" id="UP000017836"/>
    </source>
</evidence>
<reference evidence="3" key="1">
    <citation type="journal article" date="2013" name="Science">
        <title>The Amborella genome and the evolution of flowering plants.</title>
        <authorList>
            <consortium name="Amborella Genome Project"/>
        </authorList>
    </citation>
    <scope>NUCLEOTIDE SEQUENCE [LARGE SCALE GENOMIC DNA]</scope>
</reference>
<dbReference type="Gramene" id="ERN00373">
    <property type="protein sequence ID" value="ERN00373"/>
    <property type="gene ID" value="AMTR_s00104p00116680"/>
</dbReference>
<dbReference type="Proteomes" id="UP000017836">
    <property type="component" value="Unassembled WGS sequence"/>
</dbReference>
<feature type="compositionally biased region" description="Polar residues" evidence="1">
    <location>
        <begin position="82"/>
        <end position="97"/>
    </location>
</feature>
<sequence length="104" mass="11049">MKRRRILCLSPPLDWNKIYSLYPKPLPPQPPSTSAQGPKSAPPNALFAQVVASAPPSPPPGLRAPSLSPGAQPPAPVLYTPNLPSSLPPQQRSQALSKPNFCLP</sequence>
<evidence type="ECO:0000256" key="1">
    <source>
        <dbReference type="SAM" id="MobiDB-lite"/>
    </source>
</evidence>
<feature type="region of interest" description="Disordered" evidence="1">
    <location>
        <begin position="22"/>
        <end position="104"/>
    </location>
</feature>
<gene>
    <name evidence="2" type="ORF">AMTR_s00104p00116680</name>
</gene>
<dbReference type="HOGENOM" id="CLU_2253762_0_0_1"/>
<organism evidence="2 3">
    <name type="scientific">Amborella trichopoda</name>
    <dbReference type="NCBI Taxonomy" id="13333"/>
    <lineage>
        <taxon>Eukaryota</taxon>
        <taxon>Viridiplantae</taxon>
        <taxon>Streptophyta</taxon>
        <taxon>Embryophyta</taxon>
        <taxon>Tracheophyta</taxon>
        <taxon>Spermatophyta</taxon>
        <taxon>Magnoliopsida</taxon>
        <taxon>Amborellales</taxon>
        <taxon>Amborellaceae</taxon>
        <taxon>Amborella</taxon>
    </lineage>
</organism>
<protein>
    <submittedName>
        <fullName evidence="2">Uncharacterized protein</fullName>
    </submittedName>
</protein>
<evidence type="ECO:0000313" key="2">
    <source>
        <dbReference type="EMBL" id="ERN00373.1"/>
    </source>
</evidence>
<dbReference type="AlphaFoldDB" id="W1NXJ7"/>
<accession>W1NXJ7</accession>
<dbReference type="EMBL" id="KI394907">
    <property type="protein sequence ID" value="ERN00373.1"/>
    <property type="molecule type" value="Genomic_DNA"/>
</dbReference>
<name>W1NXJ7_AMBTC</name>
<keyword evidence="3" id="KW-1185">Reference proteome</keyword>